<reference evidence="2" key="1">
    <citation type="submission" date="2021-01" db="EMBL/GenBank/DDBJ databases">
        <title>Modified the classification status of verrucomicrobia.</title>
        <authorList>
            <person name="Feng X."/>
        </authorList>
    </citation>
    <scope>NUCLEOTIDE SEQUENCE</scope>
    <source>
        <strain evidence="2">JCM 18052</strain>
    </source>
</reference>
<organism evidence="2 3">
    <name type="scientific">Luteolibacter yonseiensis</name>
    <dbReference type="NCBI Taxonomy" id="1144680"/>
    <lineage>
        <taxon>Bacteria</taxon>
        <taxon>Pseudomonadati</taxon>
        <taxon>Verrucomicrobiota</taxon>
        <taxon>Verrucomicrobiia</taxon>
        <taxon>Verrucomicrobiales</taxon>
        <taxon>Verrucomicrobiaceae</taxon>
        <taxon>Luteolibacter</taxon>
    </lineage>
</organism>
<feature type="signal peptide" evidence="1">
    <location>
        <begin position="1"/>
        <end position="20"/>
    </location>
</feature>
<proteinExistence type="predicted"/>
<accession>A0A934VA79</accession>
<protein>
    <submittedName>
        <fullName evidence="2">Transporter</fullName>
    </submittedName>
</protein>
<feature type="chain" id="PRO_5037163006" evidence="1">
    <location>
        <begin position="21"/>
        <end position="272"/>
    </location>
</feature>
<dbReference type="Proteomes" id="UP000600139">
    <property type="component" value="Unassembled WGS sequence"/>
</dbReference>
<dbReference type="EMBL" id="JAENIK010000001">
    <property type="protein sequence ID" value="MBK1814089.1"/>
    <property type="molecule type" value="Genomic_DNA"/>
</dbReference>
<evidence type="ECO:0000313" key="2">
    <source>
        <dbReference type="EMBL" id="MBK1814089.1"/>
    </source>
</evidence>
<comment type="caution">
    <text evidence="2">The sequence shown here is derived from an EMBL/GenBank/DDBJ whole genome shotgun (WGS) entry which is preliminary data.</text>
</comment>
<dbReference type="AlphaFoldDB" id="A0A934VA79"/>
<evidence type="ECO:0000256" key="1">
    <source>
        <dbReference type="SAM" id="SignalP"/>
    </source>
</evidence>
<keyword evidence="1" id="KW-0732">Signal</keyword>
<dbReference type="RefSeq" id="WP_200349052.1">
    <property type="nucleotide sequence ID" value="NZ_BAABHZ010000005.1"/>
</dbReference>
<gene>
    <name evidence="2" type="ORF">JIN84_00515</name>
</gene>
<sequence>MKPPLRLLLGLAAVPFPLCAETHPEAQGGGGSMAEIAKKLNNPVASLINVPFQSNFDFGGGPDDDGYQYKLNFEPVIPIRLNDDWKIISRTIIPFIDQQDRIGNDTQTGLGDVAASFFVSPLHEPPGAPVWGLGPIIMLPTATDDLLGTEKWCAGPTFLVLKQEHGWTYGMLGSHAWSFAGEDDRGYVSLTSLQPFLSHTTPAHTTYGVNLESTYDWNAEEWTVPINLQISQLVKFGQLPVNFQLGGRWYADKPSGGPDWGLRFTATFVIPE</sequence>
<name>A0A934VA79_9BACT</name>
<keyword evidence="3" id="KW-1185">Reference proteome</keyword>
<evidence type="ECO:0000313" key="3">
    <source>
        <dbReference type="Proteomes" id="UP000600139"/>
    </source>
</evidence>